<dbReference type="GO" id="GO:0016787">
    <property type="term" value="F:hydrolase activity"/>
    <property type="evidence" value="ECO:0007669"/>
    <property type="project" value="UniProtKB-KW"/>
</dbReference>
<reference evidence="5 6" key="1">
    <citation type="submission" date="2016-03" db="EMBL/GenBank/DDBJ databases">
        <title>Deep-sea bacteria in the southern Pacific.</title>
        <authorList>
            <person name="Tang K."/>
        </authorList>
    </citation>
    <scope>NUCLEOTIDE SEQUENCE [LARGE SCALE GENOMIC DNA]</scope>
    <source>
        <strain evidence="5 6">JLT2016</strain>
    </source>
</reference>
<evidence type="ECO:0000313" key="6">
    <source>
        <dbReference type="Proteomes" id="UP000186559"/>
    </source>
</evidence>
<evidence type="ECO:0000256" key="2">
    <source>
        <dbReference type="ARBA" id="ARBA00022801"/>
    </source>
</evidence>
<proteinExistence type="predicted"/>
<dbReference type="Gene3D" id="3.30.1360.40">
    <property type="match status" value="1"/>
</dbReference>
<dbReference type="InterPro" id="IPR010016">
    <property type="entry name" value="PxpB"/>
</dbReference>
<name>A0A1U7D0J9_9RHOB</name>
<dbReference type="STRING" id="1229727.Ga0080559_TMP827"/>
<keyword evidence="3" id="KW-0067">ATP-binding</keyword>
<evidence type="ECO:0000256" key="1">
    <source>
        <dbReference type="ARBA" id="ARBA00022741"/>
    </source>
</evidence>
<evidence type="ECO:0000256" key="3">
    <source>
        <dbReference type="ARBA" id="ARBA00022840"/>
    </source>
</evidence>
<dbReference type="Pfam" id="PF02682">
    <property type="entry name" value="CT_C_D"/>
    <property type="match status" value="1"/>
</dbReference>
<dbReference type="SMART" id="SM00796">
    <property type="entry name" value="AHS1"/>
    <property type="match status" value="1"/>
</dbReference>
<dbReference type="PANTHER" id="PTHR34698">
    <property type="entry name" value="5-OXOPROLINASE SUBUNIT B"/>
    <property type="match status" value="1"/>
</dbReference>
<dbReference type="AlphaFoldDB" id="A0A1U7D0J9"/>
<feature type="domain" description="Carboxyltransferase" evidence="4">
    <location>
        <begin position="32"/>
        <end position="236"/>
    </location>
</feature>
<gene>
    <name evidence="5" type="ORF">Ga0080559_TMP827</name>
</gene>
<keyword evidence="1" id="KW-0547">Nucleotide-binding</keyword>
<sequence length="269" mass="28959">MLAVAGGLRFLVVHAIPDAGDGLMPLDMPGFPIIRTAGIDGMLVSFGDRLSEPANRAAIAFRAEVARAGLDGVEETSSSLVSCYLRFDPLHLSHADLEARLRQMLDGRDWLAAELPGGRRLHRIPTVYGGRLAPQLGEAAEAAGMSEAAARRSLSEARVRVTALGFAPGQPYLGELPEAWDIPRQQALTPKVPKGALVLAIRQLVIFSVTAPTGWRHVGQTAAPLFRMGHERPFLLAPGDEVEFPAVSEEEFERMVDTLDGGARWEALA</sequence>
<dbReference type="SUPFAM" id="SSF160467">
    <property type="entry name" value="PH0987 N-terminal domain-like"/>
    <property type="match status" value="1"/>
</dbReference>
<dbReference type="InterPro" id="IPR003833">
    <property type="entry name" value="CT_C_D"/>
</dbReference>
<dbReference type="GO" id="GO:0005524">
    <property type="term" value="F:ATP binding"/>
    <property type="evidence" value="ECO:0007669"/>
    <property type="project" value="UniProtKB-KW"/>
</dbReference>
<evidence type="ECO:0000259" key="4">
    <source>
        <dbReference type="SMART" id="SM00796"/>
    </source>
</evidence>
<dbReference type="Gene3D" id="2.40.100.10">
    <property type="entry name" value="Cyclophilin-like"/>
    <property type="match status" value="1"/>
</dbReference>
<dbReference type="KEGG" id="tpro:Ga0080559_TMP827"/>
<accession>A0A1U7D0J9</accession>
<protein>
    <submittedName>
        <fullName evidence="5">Sensor histidine kinase inhibitor, KipI family</fullName>
    </submittedName>
</protein>
<dbReference type="Proteomes" id="UP000186559">
    <property type="component" value="Chromosome"/>
</dbReference>
<dbReference type="EMBL" id="CP014796">
    <property type="protein sequence ID" value="APX21623.1"/>
    <property type="molecule type" value="Genomic_DNA"/>
</dbReference>
<dbReference type="SUPFAM" id="SSF50891">
    <property type="entry name" value="Cyclophilin-like"/>
    <property type="match status" value="1"/>
</dbReference>
<organism evidence="5 6">
    <name type="scientific">Salipiger profundus</name>
    <dbReference type="NCBI Taxonomy" id="1229727"/>
    <lineage>
        <taxon>Bacteria</taxon>
        <taxon>Pseudomonadati</taxon>
        <taxon>Pseudomonadota</taxon>
        <taxon>Alphaproteobacteria</taxon>
        <taxon>Rhodobacterales</taxon>
        <taxon>Roseobacteraceae</taxon>
        <taxon>Salipiger</taxon>
    </lineage>
</organism>
<dbReference type="PANTHER" id="PTHR34698:SF2">
    <property type="entry name" value="5-OXOPROLINASE SUBUNIT B"/>
    <property type="match status" value="1"/>
</dbReference>
<dbReference type="InterPro" id="IPR029000">
    <property type="entry name" value="Cyclophilin-like_dom_sf"/>
</dbReference>
<keyword evidence="2" id="KW-0378">Hydrolase</keyword>
<keyword evidence="6" id="KW-1185">Reference proteome</keyword>
<evidence type="ECO:0000313" key="5">
    <source>
        <dbReference type="EMBL" id="APX21623.1"/>
    </source>
</evidence>